<organism evidence="1 2">
    <name type="scientific">Lacrimispora xylanisolvens</name>
    <dbReference type="NCBI Taxonomy" id="384636"/>
    <lineage>
        <taxon>Bacteria</taxon>
        <taxon>Bacillati</taxon>
        <taxon>Bacillota</taxon>
        <taxon>Clostridia</taxon>
        <taxon>Lachnospirales</taxon>
        <taxon>Lachnospiraceae</taxon>
        <taxon>Lacrimispora</taxon>
    </lineage>
</organism>
<protein>
    <submittedName>
        <fullName evidence="1">Uncharacterized protein</fullName>
    </submittedName>
</protein>
<keyword evidence="2" id="KW-1185">Reference proteome</keyword>
<reference evidence="1 2" key="1">
    <citation type="submission" date="2018-02" db="EMBL/GenBank/DDBJ databases">
        <title>Genomic Encyclopedia of Archaeal and Bacterial Type Strains, Phase II (KMG-II): from individual species to whole genera.</title>
        <authorList>
            <person name="Goeker M."/>
        </authorList>
    </citation>
    <scope>NUCLEOTIDE SEQUENCE [LARGE SCALE GENOMIC DNA]</scope>
    <source>
        <strain evidence="1 2">DSM 3808</strain>
    </source>
</reference>
<dbReference type="AlphaFoldDB" id="A0A2S6HX00"/>
<dbReference type="EMBL" id="PTJA01000002">
    <property type="protein sequence ID" value="PPK82455.1"/>
    <property type="molecule type" value="Genomic_DNA"/>
</dbReference>
<gene>
    <name evidence="1" type="ORF">BXY41_102143</name>
</gene>
<evidence type="ECO:0000313" key="2">
    <source>
        <dbReference type="Proteomes" id="UP000237749"/>
    </source>
</evidence>
<dbReference type="Proteomes" id="UP000237749">
    <property type="component" value="Unassembled WGS sequence"/>
</dbReference>
<proteinExistence type="predicted"/>
<evidence type="ECO:0000313" key="1">
    <source>
        <dbReference type="EMBL" id="PPK82455.1"/>
    </source>
</evidence>
<dbReference type="RefSeq" id="WP_104434926.1">
    <property type="nucleotide sequence ID" value="NZ_PTJA01000002.1"/>
</dbReference>
<name>A0A2S6HX00_9FIRM</name>
<accession>A0A2S6HX00</accession>
<sequence length="108" mass="12909">MDLTYLEIKEDMQDSFDSLYKRANYTAKDAFYATLEDYITHDSSTETEECCIYVNFALILINAEEKIEFLKNRLLELIDDKNISFYKEELNNDFNNFYQDLITLKKLL</sequence>
<comment type="caution">
    <text evidence="1">The sequence shown here is derived from an EMBL/GenBank/DDBJ whole genome shotgun (WGS) entry which is preliminary data.</text>
</comment>